<organism evidence="1 2">
    <name type="scientific">Salinispora tropica (strain ATCC BAA-916 / DSM 44818 / JCM 13857 / NBRC 105044 / CNB-440)</name>
    <dbReference type="NCBI Taxonomy" id="369723"/>
    <lineage>
        <taxon>Bacteria</taxon>
        <taxon>Bacillati</taxon>
        <taxon>Actinomycetota</taxon>
        <taxon>Actinomycetes</taxon>
        <taxon>Micromonosporales</taxon>
        <taxon>Micromonosporaceae</taxon>
        <taxon>Salinispora</taxon>
    </lineage>
</organism>
<dbReference type="Proteomes" id="UP000000235">
    <property type="component" value="Chromosome"/>
</dbReference>
<dbReference type="EMBL" id="CP000667">
    <property type="protein sequence ID" value="ABP56557.1"/>
    <property type="molecule type" value="Genomic_DNA"/>
</dbReference>
<proteinExistence type="predicted"/>
<dbReference type="Pfam" id="PF14106">
    <property type="entry name" value="DUF4279"/>
    <property type="match status" value="1"/>
</dbReference>
<gene>
    <name evidence="1" type="ordered locus">Strop_4127</name>
</gene>
<evidence type="ECO:0000313" key="2">
    <source>
        <dbReference type="Proteomes" id="UP000000235"/>
    </source>
</evidence>
<protein>
    <recommendedName>
        <fullName evidence="3">DUF4279 domain-containing protein</fullName>
    </recommendedName>
</protein>
<dbReference type="eggNOG" id="ENOG5032T25">
    <property type="taxonomic scope" value="Bacteria"/>
</dbReference>
<accession>A4XCA0</accession>
<dbReference type="InterPro" id="IPR025459">
    <property type="entry name" value="DUF4279"/>
</dbReference>
<evidence type="ECO:0000313" key="1">
    <source>
        <dbReference type="EMBL" id="ABP56557.1"/>
    </source>
</evidence>
<keyword evidence="2" id="KW-1185">Reference proteome</keyword>
<name>A4XCA0_SALTO</name>
<dbReference type="AlphaFoldDB" id="A4XCA0"/>
<dbReference type="HOGENOM" id="CLU_1721384_0_0_11"/>
<sequence length="152" mass="17053">MYFSLRSDHMPAREMAGRLGMEPDEISVKASKRVDPPVPCVHAWRLVCRDGGLTLDEQIDRLIERLEPFADEIAALAREIDASEGEGITGTLQVVRYFNDDGGEGESPQPNGTDLVRLPGQHQRLGWHLDRKVLEFLHRTGAELDVDEYGDD</sequence>
<dbReference type="KEGG" id="stp:Strop_4127"/>
<reference evidence="2" key="1">
    <citation type="journal article" date="2007" name="Proc. Natl. Acad. Sci. U.S.A.">
        <title>Genome sequencing reveals complex secondary metabolome in the marine actinomycete Salinispora tropica.</title>
        <authorList>
            <person name="Udwary D.W."/>
            <person name="Zeigler L."/>
            <person name="Asolkar R.N."/>
            <person name="Singan V."/>
            <person name="Lapidus A."/>
            <person name="Fenical W."/>
            <person name="Jensen P.R."/>
            <person name="Moore B.S."/>
        </authorList>
    </citation>
    <scope>NUCLEOTIDE SEQUENCE [LARGE SCALE GENOMIC DNA]</scope>
    <source>
        <strain evidence="2">ATCC BAA-916 / DSM 44818 / CNB-440</strain>
    </source>
</reference>
<evidence type="ECO:0008006" key="3">
    <source>
        <dbReference type="Google" id="ProtNLM"/>
    </source>
</evidence>